<evidence type="ECO:0000259" key="2">
    <source>
        <dbReference type="Pfam" id="PF13472"/>
    </source>
</evidence>
<gene>
    <name evidence="3" type="ORF">FKV68_16515</name>
</gene>
<reference evidence="3 4" key="1">
    <citation type="submission" date="2019-06" db="EMBL/GenBank/DDBJ databases">
        <title>Complete genome sequence of Ensifer mexicanus ITTG R7 isolated from nodules of Acacia angustissima (Mill.) Kuntze.</title>
        <authorList>
            <person name="Rincon-Rosales R."/>
            <person name="Rogel M.A."/>
            <person name="Guerrero G."/>
            <person name="Rincon-Molina C.I."/>
            <person name="Lopez-Lopez A."/>
            <person name="Martinez-Romero E."/>
        </authorList>
    </citation>
    <scope>NUCLEOTIDE SEQUENCE [LARGE SCALE GENOMIC DNA]</scope>
    <source>
        <strain evidence="3 4">ITTG R7</strain>
    </source>
</reference>
<name>A0A859QE64_9HYPH</name>
<keyword evidence="1" id="KW-0472">Membrane</keyword>
<dbReference type="SUPFAM" id="SSF52266">
    <property type="entry name" value="SGNH hydrolase"/>
    <property type="match status" value="1"/>
</dbReference>
<dbReference type="AlphaFoldDB" id="A0A859QE64"/>
<organism evidence="3 4">
    <name type="scientific">Sinorhizobium mexicanum</name>
    <dbReference type="NCBI Taxonomy" id="375549"/>
    <lineage>
        <taxon>Bacteria</taxon>
        <taxon>Pseudomonadati</taxon>
        <taxon>Pseudomonadota</taxon>
        <taxon>Alphaproteobacteria</taxon>
        <taxon>Hyphomicrobiales</taxon>
        <taxon>Rhizobiaceae</taxon>
        <taxon>Sinorhizobium/Ensifer group</taxon>
        <taxon>Sinorhizobium</taxon>
    </lineage>
</organism>
<dbReference type="CDD" id="cd00229">
    <property type="entry name" value="SGNH_hydrolase"/>
    <property type="match status" value="1"/>
</dbReference>
<keyword evidence="1" id="KW-0812">Transmembrane</keyword>
<dbReference type="Pfam" id="PF13472">
    <property type="entry name" value="Lipase_GDSL_2"/>
    <property type="match status" value="1"/>
</dbReference>
<keyword evidence="4" id="KW-1185">Reference proteome</keyword>
<dbReference type="Gene3D" id="3.40.50.1110">
    <property type="entry name" value="SGNH hydrolase"/>
    <property type="match status" value="1"/>
</dbReference>
<keyword evidence="1" id="KW-1133">Transmembrane helix</keyword>
<dbReference type="GO" id="GO:0016788">
    <property type="term" value="F:hydrolase activity, acting on ester bonds"/>
    <property type="evidence" value="ECO:0007669"/>
    <property type="project" value="UniProtKB-ARBA"/>
</dbReference>
<dbReference type="InterPro" id="IPR013830">
    <property type="entry name" value="SGNH_hydro"/>
</dbReference>
<proteinExistence type="predicted"/>
<sequence>MERQEHNQGEPAFFRPWPAHRARLRAAFRSAVTLGTDRTMITEVARGVRIPGGKPSSRMRRIALMVLSTALSIAVGALLFEGIARIAFDDGMDFDLEMWKYARDLKRVSANPAIAHEHRPNTGGVYMGVPVQINSIGLRDRELAAGGKPVGRVRTVMLGDSLTFGWGVRAEDTPSRQLEALLNGTSAPDPRYEVINTGVGNYNTPMEVAYFVTEGYKFDPDVVVLNYFINDAEPTPYRKQSWLGEHSAAYVVFASAIDKVSRILLGRADWKTYYRDLYEPEEPGWQQAKASIHRLASFCRERGYKLILVSYPELHDLKDYPFPEVTGAVERIAFSEHIPFLDLRPSVMDLAPDTLWVSPSDAHPNRIANERFSKAMADVLTETYPELFGMSASVATENSQ</sequence>
<accession>A0A859QE64</accession>
<feature type="domain" description="SGNH hydrolase-type esterase" evidence="2">
    <location>
        <begin position="158"/>
        <end position="366"/>
    </location>
</feature>
<feature type="transmembrane region" description="Helical" evidence="1">
    <location>
        <begin position="62"/>
        <end position="80"/>
    </location>
</feature>
<evidence type="ECO:0000313" key="4">
    <source>
        <dbReference type="Proteomes" id="UP000510721"/>
    </source>
</evidence>
<evidence type="ECO:0000256" key="1">
    <source>
        <dbReference type="SAM" id="Phobius"/>
    </source>
</evidence>
<dbReference type="Proteomes" id="UP000510721">
    <property type="component" value="Chromosome"/>
</dbReference>
<dbReference type="EMBL" id="CP041238">
    <property type="protein sequence ID" value="QLL62932.1"/>
    <property type="molecule type" value="Genomic_DNA"/>
</dbReference>
<keyword evidence="3" id="KW-0378">Hydrolase</keyword>
<protein>
    <submittedName>
        <fullName evidence="3">SGNH/GDSL hydrolase family protein</fullName>
    </submittedName>
</protein>
<evidence type="ECO:0000313" key="3">
    <source>
        <dbReference type="EMBL" id="QLL62932.1"/>
    </source>
</evidence>
<dbReference type="InterPro" id="IPR036514">
    <property type="entry name" value="SGNH_hydro_sf"/>
</dbReference>
<dbReference type="KEGG" id="emx:FKV68_16515"/>